<evidence type="ECO:0000259" key="2">
    <source>
        <dbReference type="PROSITE" id="PS51767"/>
    </source>
</evidence>
<gene>
    <name evidence="3" type="ORF">MKW94_006143</name>
</gene>
<dbReference type="InterPro" id="IPR032799">
    <property type="entry name" value="TAXi_C"/>
</dbReference>
<reference evidence="3" key="1">
    <citation type="submission" date="2022-03" db="EMBL/GenBank/DDBJ databases">
        <title>A functionally conserved STORR gene fusion in Papaver species that diverged 16.8 million years ago.</title>
        <authorList>
            <person name="Catania T."/>
        </authorList>
    </citation>
    <scope>NUCLEOTIDE SEQUENCE</scope>
    <source>
        <strain evidence="3">S-191538</strain>
    </source>
</reference>
<dbReference type="GO" id="GO:0006508">
    <property type="term" value="P:proteolysis"/>
    <property type="evidence" value="ECO:0007669"/>
    <property type="project" value="InterPro"/>
</dbReference>
<comment type="similarity">
    <text evidence="1">Belongs to the peptidase A1 family.</text>
</comment>
<organism evidence="3 4">
    <name type="scientific">Papaver nudicaule</name>
    <name type="common">Iceland poppy</name>
    <dbReference type="NCBI Taxonomy" id="74823"/>
    <lineage>
        <taxon>Eukaryota</taxon>
        <taxon>Viridiplantae</taxon>
        <taxon>Streptophyta</taxon>
        <taxon>Embryophyta</taxon>
        <taxon>Tracheophyta</taxon>
        <taxon>Spermatophyta</taxon>
        <taxon>Magnoliopsida</taxon>
        <taxon>Ranunculales</taxon>
        <taxon>Papaveraceae</taxon>
        <taxon>Papaveroideae</taxon>
        <taxon>Papaver</taxon>
    </lineage>
</organism>
<name>A0AA42B566_PAPNU</name>
<comment type="caution">
    <text evidence="3">The sequence shown here is derived from an EMBL/GenBank/DDBJ whole genome shotgun (WGS) entry which is preliminary data.</text>
</comment>
<accession>A0AA42B566</accession>
<dbReference type="Pfam" id="PF14541">
    <property type="entry name" value="TAXi_C"/>
    <property type="match status" value="1"/>
</dbReference>
<dbReference type="GO" id="GO:0004190">
    <property type="term" value="F:aspartic-type endopeptidase activity"/>
    <property type="evidence" value="ECO:0007669"/>
    <property type="project" value="InterPro"/>
</dbReference>
<evidence type="ECO:0000313" key="4">
    <source>
        <dbReference type="Proteomes" id="UP001177140"/>
    </source>
</evidence>
<dbReference type="PROSITE" id="PS51767">
    <property type="entry name" value="PEPTIDASE_A1"/>
    <property type="match status" value="1"/>
</dbReference>
<dbReference type="AlphaFoldDB" id="A0AA42B566"/>
<proteinExistence type="inferred from homology"/>
<sequence length="202" mass="22214">MHGKPSITLLTHSTTSNIFTVNRAAYTVQLEGITVSKKVLTKFALVPDHTGAGQTMIDSGTQFTFLLGPVFDALRNEFISQTRGILQVLEDTDFIFQGAMDLCFRVPSTRTSFSDLPTVSLMFSGAEIVVTSDQLLYQVAGETRGNDSVYCFTFGNSELLGLEAFVIGHHHQQNVWVEFDLQNSRIGFAPIQCNVASLRLGI</sequence>
<dbReference type="InterPro" id="IPR001461">
    <property type="entry name" value="Aspartic_peptidase_A1"/>
</dbReference>
<dbReference type="EMBL" id="JAJJMA010343052">
    <property type="protein sequence ID" value="MCL7051838.1"/>
    <property type="molecule type" value="Genomic_DNA"/>
</dbReference>
<protein>
    <recommendedName>
        <fullName evidence="2">Peptidase A1 domain-containing protein</fullName>
    </recommendedName>
</protein>
<dbReference type="InterPro" id="IPR021109">
    <property type="entry name" value="Peptidase_aspartic_dom_sf"/>
</dbReference>
<evidence type="ECO:0000256" key="1">
    <source>
        <dbReference type="ARBA" id="ARBA00007447"/>
    </source>
</evidence>
<dbReference type="PANTHER" id="PTHR47965">
    <property type="entry name" value="ASPARTYL PROTEASE-RELATED"/>
    <property type="match status" value="1"/>
</dbReference>
<keyword evidence="4" id="KW-1185">Reference proteome</keyword>
<feature type="domain" description="Peptidase A1" evidence="2">
    <location>
        <begin position="1"/>
        <end position="189"/>
    </location>
</feature>
<dbReference type="Proteomes" id="UP001177140">
    <property type="component" value="Unassembled WGS sequence"/>
</dbReference>
<dbReference type="InterPro" id="IPR033121">
    <property type="entry name" value="PEPTIDASE_A1"/>
</dbReference>
<evidence type="ECO:0000313" key="3">
    <source>
        <dbReference type="EMBL" id="MCL7051838.1"/>
    </source>
</evidence>
<dbReference type="Gene3D" id="2.40.70.10">
    <property type="entry name" value="Acid Proteases"/>
    <property type="match status" value="1"/>
</dbReference>
<dbReference type="PANTHER" id="PTHR47965:SF77">
    <property type="entry name" value="ASPARTIC PROTEINASE PCS1"/>
    <property type="match status" value="1"/>
</dbReference>
<dbReference type="SUPFAM" id="SSF50630">
    <property type="entry name" value="Acid proteases"/>
    <property type="match status" value="1"/>
</dbReference>